<accession>A0ABQ9JKZ0</accession>
<dbReference type="InterPro" id="IPR001834">
    <property type="entry name" value="CBR-like"/>
</dbReference>
<keyword evidence="7" id="KW-1185">Reference proteome</keyword>
<keyword evidence="2" id="KW-0285">Flavoprotein</keyword>
<proteinExistence type="predicted"/>
<dbReference type="InterPro" id="IPR008333">
    <property type="entry name" value="Cbr1-like_FAD-bd_dom"/>
</dbReference>
<dbReference type="Pfam" id="PF00970">
    <property type="entry name" value="FAD_binding_6"/>
    <property type="match status" value="1"/>
</dbReference>
<evidence type="ECO:0000313" key="6">
    <source>
        <dbReference type="EMBL" id="KAJ8978871.1"/>
    </source>
</evidence>
<evidence type="ECO:0000313" key="7">
    <source>
        <dbReference type="Proteomes" id="UP001162164"/>
    </source>
</evidence>
<dbReference type="PANTHER" id="PTHR19370:SF184">
    <property type="entry name" value="NADH-CYTOCHROME B5 REDUCTASE-LIKE"/>
    <property type="match status" value="1"/>
</dbReference>
<evidence type="ECO:0000256" key="2">
    <source>
        <dbReference type="ARBA" id="ARBA00022630"/>
    </source>
</evidence>
<protein>
    <recommendedName>
        <fullName evidence="5">Flavoprotein pyridine nucleotide cytochrome reductase-like FAD-binding domain-containing protein</fullName>
    </recommendedName>
</protein>
<feature type="domain" description="Flavoprotein pyridine nucleotide cytochrome reductase-like FAD-binding" evidence="5">
    <location>
        <begin position="10"/>
        <end position="59"/>
    </location>
</feature>
<sequence length="165" mass="19604">MRKKYLEELCLQYEPGQHFLLKADFKGEQFTRAYTPIPIEDGDTLQFTTLIKLYKQGKIDCNNIYLRDQLYNLSSNWNFTYEIFLSKNENVCEKYNEVIHNRLSCTDIQSYLVDKYENVYVLICGSDSFSECMTKYLKDCKPSHKLKILVTELTERQIKVFNTQN</sequence>
<organism evidence="6 7">
    <name type="scientific">Molorchus minor</name>
    <dbReference type="NCBI Taxonomy" id="1323400"/>
    <lineage>
        <taxon>Eukaryota</taxon>
        <taxon>Metazoa</taxon>
        <taxon>Ecdysozoa</taxon>
        <taxon>Arthropoda</taxon>
        <taxon>Hexapoda</taxon>
        <taxon>Insecta</taxon>
        <taxon>Pterygota</taxon>
        <taxon>Neoptera</taxon>
        <taxon>Endopterygota</taxon>
        <taxon>Coleoptera</taxon>
        <taxon>Polyphaga</taxon>
        <taxon>Cucujiformia</taxon>
        <taxon>Chrysomeloidea</taxon>
        <taxon>Cerambycidae</taxon>
        <taxon>Lamiinae</taxon>
        <taxon>Monochamini</taxon>
        <taxon>Molorchus</taxon>
    </lineage>
</organism>
<comment type="cofactor">
    <cofactor evidence="1">
        <name>FAD</name>
        <dbReference type="ChEBI" id="CHEBI:57692"/>
    </cofactor>
</comment>
<evidence type="ECO:0000259" key="5">
    <source>
        <dbReference type="Pfam" id="PF00970"/>
    </source>
</evidence>
<dbReference type="Gene3D" id="2.40.30.10">
    <property type="entry name" value="Translation factors"/>
    <property type="match status" value="1"/>
</dbReference>
<dbReference type="SUPFAM" id="SSF52343">
    <property type="entry name" value="Ferredoxin reductase-like, C-terminal NADP-linked domain"/>
    <property type="match status" value="1"/>
</dbReference>
<dbReference type="InterPro" id="IPR017938">
    <property type="entry name" value="Riboflavin_synthase-like_b-brl"/>
</dbReference>
<dbReference type="SUPFAM" id="SSF63380">
    <property type="entry name" value="Riboflavin synthase domain-like"/>
    <property type="match status" value="1"/>
</dbReference>
<keyword evidence="4" id="KW-0560">Oxidoreductase</keyword>
<dbReference type="InterPro" id="IPR039261">
    <property type="entry name" value="FNR_nucleotide-bd"/>
</dbReference>
<evidence type="ECO:0000256" key="4">
    <source>
        <dbReference type="ARBA" id="ARBA00023002"/>
    </source>
</evidence>
<evidence type="ECO:0000256" key="1">
    <source>
        <dbReference type="ARBA" id="ARBA00001974"/>
    </source>
</evidence>
<dbReference type="Proteomes" id="UP001162164">
    <property type="component" value="Unassembled WGS sequence"/>
</dbReference>
<dbReference type="PANTHER" id="PTHR19370">
    <property type="entry name" value="NADH-CYTOCHROME B5 REDUCTASE"/>
    <property type="match status" value="1"/>
</dbReference>
<comment type="caution">
    <text evidence="6">The sequence shown here is derived from an EMBL/GenBank/DDBJ whole genome shotgun (WGS) entry which is preliminary data.</text>
</comment>
<gene>
    <name evidence="6" type="ORF">NQ317_009015</name>
</gene>
<evidence type="ECO:0000256" key="3">
    <source>
        <dbReference type="ARBA" id="ARBA00022827"/>
    </source>
</evidence>
<dbReference type="EMBL" id="JAPWTJ010000395">
    <property type="protein sequence ID" value="KAJ8978871.1"/>
    <property type="molecule type" value="Genomic_DNA"/>
</dbReference>
<name>A0ABQ9JKZ0_9CUCU</name>
<reference evidence="6" key="1">
    <citation type="journal article" date="2023" name="Insect Mol. Biol.">
        <title>Genome sequencing provides insights into the evolution of gene families encoding plant cell wall-degrading enzymes in longhorned beetles.</title>
        <authorList>
            <person name="Shin N.R."/>
            <person name="Okamura Y."/>
            <person name="Kirsch R."/>
            <person name="Pauchet Y."/>
        </authorList>
    </citation>
    <scope>NUCLEOTIDE SEQUENCE</scope>
    <source>
        <strain evidence="6">MMC_N1</strain>
    </source>
</reference>
<keyword evidence="3" id="KW-0274">FAD</keyword>